<dbReference type="GO" id="GO:0005634">
    <property type="term" value="C:nucleus"/>
    <property type="evidence" value="ECO:0007669"/>
    <property type="project" value="UniProtKB-SubCell"/>
</dbReference>
<dbReference type="InterPro" id="IPR013087">
    <property type="entry name" value="Znf_C2H2_type"/>
</dbReference>
<dbReference type="GO" id="GO:0000978">
    <property type="term" value="F:RNA polymerase II cis-regulatory region sequence-specific DNA binding"/>
    <property type="evidence" value="ECO:0007669"/>
    <property type="project" value="TreeGrafter"/>
</dbReference>
<keyword evidence="3" id="KW-0677">Repeat</keyword>
<keyword evidence="5" id="KW-0862">Zinc</keyword>
<dbReference type="FunFam" id="3.30.160.60:FF:002343">
    <property type="entry name" value="Zinc finger protein 33A"/>
    <property type="match status" value="1"/>
</dbReference>
<dbReference type="Gene3D" id="3.30.160.60">
    <property type="entry name" value="Classic Zinc Finger"/>
    <property type="match status" value="3"/>
</dbReference>
<keyword evidence="2" id="KW-0479">Metal-binding</keyword>
<protein>
    <recommendedName>
        <fullName evidence="8">C2H2-type domain-containing protein</fullName>
    </recommendedName>
</protein>
<evidence type="ECO:0000256" key="2">
    <source>
        <dbReference type="ARBA" id="ARBA00022723"/>
    </source>
</evidence>
<evidence type="ECO:0000313" key="10">
    <source>
        <dbReference type="Proteomes" id="UP001321473"/>
    </source>
</evidence>
<evidence type="ECO:0000313" key="9">
    <source>
        <dbReference type="EMBL" id="KAK8759866.1"/>
    </source>
</evidence>
<dbReference type="AlphaFoldDB" id="A0AAQ4DBM6"/>
<dbReference type="Pfam" id="PF00096">
    <property type="entry name" value="zf-C2H2"/>
    <property type="match status" value="2"/>
</dbReference>
<dbReference type="PANTHER" id="PTHR23226:SF416">
    <property type="entry name" value="FI01424P"/>
    <property type="match status" value="1"/>
</dbReference>
<reference evidence="9 10" key="1">
    <citation type="journal article" date="2023" name="Arcadia Sci">
        <title>De novo assembly of a long-read Amblyomma americanum tick genome.</title>
        <authorList>
            <person name="Chou S."/>
            <person name="Poskanzer K.E."/>
            <person name="Rollins M."/>
            <person name="Thuy-Boun P.S."/>
        </authorList>
    </citation>
    <scope>NUCLEOTIDE SEQUENCE [LARGE SCALE GENOMIC DNA]</scope>
    <source>
        <strain evidence="9">F_SG_1</strain>
        <tissue evidence="9">Salivary glands</tissue>
    </source>
</reference>
<comment type="caution">
    <text evidence="9">The sequence shown here is derived from an EMBL/GenBank/DDBJ whole genome shotgun (WGS) entry which is preliminary data.</text>
</comment>
<comment type="subcellular location">
    <subcellularLocation>
        <location evidence="1">Nucleus</location>
    </subcellularLocation>
</comment>
<keyword evidence="10" id="KW-1185">Reference proteome</keyword>
<evidence type="ECO:0000256" key="3">
    <source>
        <dbReference type="ARBA" id="ARBA00022737"/>
    </source>
</evidence>
<evidence type="ECO:0000256" key="4">
    <source>
        <dbReference type="ARBA" id="ARBA00022771"/>
    </source>
</evidence>
<name>A0AAQ4DBM6_AMBAM</name>
<evidence type="ECO:0000256" key="6">
    <source>
        <dbReference type="ARBA" id="ARBA00023242"/>
    </source>
</evidence>
<gene>
    <name evidence="9" type="ORF">V5799_028881</name>
</gene>
<feature type="domain" description="C2H2-type" evidence="8">
    <location>
        <begin position="89"/>
        <end position="114"/>
    </location>
</feature>
<feature type="domain" description="C2H2-type" evidence="8">
    <location>
        <begin position="61"/>
        <end position="88"/>
    </location>
</feature>
<dbReference type="PROSITE" id="PS50157">
    <property type="entry name" value="ZINC_FINGER_C2H2_2"/>
    <property type="match status" value="3"/>
</dbReference>
<dbReference type="PANTHER" id="PTHR23226">
    <property type="entry name" value="ZINC FINGER AND SCAN DOMAIN-CONTAINING"/>
    <property type="match status" value="1"/>
</dbReference>
<dbReference type="Proteomes" id="UP001321473">
    <property type="component" value="Unassembled WGS sequence"/>
</dbReference>
<feature type="domain" description="C2H2-type" evidence="8">
    <location>
        <begin position="33"/>
        <end position="60"/>
    </location>
</feature>
<accession>A0AAQ4DBM6</accession>
<evidence type="ECO:0000256" key="1">
    <source>
        <dbReference type="ARBA" id="ARBA00004123"/>
    </source>
</evidence>
<dbReference type="PROSITE" id="PS00028">
    <property type="entry name" value="ZINC_FINGER_C2H2_1"/>
    <property type="match status" value="2"/>
</dbReference>
<dbReference type="EMBL" id="JARKHS020032514">
    <property type="protein sequence ID" value="KAK8759866.1"/>
    <property type="molecule type" value="Genomic_DNA"/>
</dbReference>
<organism evidence="9 10">
    <name type="scientific">Amblyomma americanum</name>
    <name type="common">Lone star tick</name>
    <dbReference type="NCBI Taxonomy" id="6943"/>
    <lineage>
        <taxon>Eukaryota</taxon>
        <taxon>Metazoa</taxon>
        <taxon>Ecdysozoa</taxon>
        <taxon>Arthropoda</taxon>
        <taxon>Chelicerata</taxon>
        <taxon>Arachnida</taxon>
        <taxon>Acari</taxon>
        <taxon>Parasitiformes</taxon>
        <taxon>Ixodida</taxon>
        <taxon>Ixodoidea</taxon>
        <taxon>Ixodidae</taxon>
        <taxon>Amblyomminae</taxon>
        <taxon>Amblyomma</taxon>
    </lineage>
</organism>
<keyword evidence="4 7" id="KW-0863">Zinc-finger</keyword>
<evidence type="ECO:0000256" key="7">
    <source>
        <dbReference type="PROSITE-ProRule" id="PRU00042"/>
    </source>
</evidence>
<dbReference type="InterPro" id="IPR036236">
    <property type="entry name" value="Znf_C2H2_sf"/>
</dbReference>
<dbReference type="GO" id="GO:0008270">
    <property type="term" value="F:zinc ion binding"/>
    <property type="evidence" value="ECO:0007669"/>
    <property type="project" value="UniProtKB-KW"/>
</dbReference>
<dbReference type="SMART" id="SM00355">
    <property type="entry name" value="ZnF_C2H2"/>
    <property type="match status" value="3"/>
</dbReference>
<evidence type="ECO:0000259" key="8">
    <source>
        <dbReference type="PROSITE" id="PS50157"/>
    </source>
</evidence>
<sequence>MTLDAHMRAHKGLASARQRHGLPGQGVKERLLHQCSLCKYTTVYHSHMKDHQRAHAGEQPHQCNLCGKGFVQRSNLVKHLRTHVGNKPLYCHVCSMEFTNKGWLTRHIRAHDKK</sequence>
<evidence type="ECO:0000256" key="5">
    <source>
        <dbReference type="ARBA" id="ARBA00022833"/>
    </source>
</evidence>
<proteinExistence type="predicted"/>
<dbReference type="SUPFAM" id="SSF57667">
    <property type="entry name" value="beta-beta-alpha zinc fingers"/>
    <property type="match status" value="2"/>
</dbReference>
<dbReference type="GO" id="GO:0000981">
    <property type="term" value="F:DNA-binding transcription factor activity, RNA polymerase II-specific"/>
    <property type="evidence" value="ECO:0007669"/>
    <property type="project" value="TreeGrafter"/>
</dbReference>
<keyword evidence="6" id="KW-0539">Nucleus</keyword>